<comment type="caution">
    <text evidence="1">The sequence shown here is derived from an EMBL/GenBank/DDBJ whole genome shotgun (WGS) entry which is preliminary data.</text>
</comment>
<evidence type="ECO:0000313" key="1">
    <source>
        <dbReference type="EMBL" id="NNH72089.1"/>
    </source>
</evidence>
<protein>
    <submittedName>
        <fullName evidence="1">Uncharacterized protein</fullName>
    </submittedName>
</protein>
<organism evidence="1 2">
    <name type="scientific">Nocardia uniformis</name>
    <dbReference type="NCBI Taxonomy" id="53432"/>
    <lineage>
        <taxon>Bacteria</taxon>
        <taxon>Bacillati</taxon>
        <taxon>Actinomycetota</taxon>
        <taxon>Actinomycetes</taxon>
        <taxon>Mycobacteriales</taxon>
        <taxon>Nocardiaceae</taxon>
        <taxon>Nocardia</taxon>
    </lineage>
</organism>
<proteinExistence type="predicted"/>
<dbReference type="Proteomes" id="UP000586827">
    <property type="component" value="Unassembled WGS sequence"/>
</dbReference>
<dbReference type="RefSeq" id="WP_067518556.1">
    <property type="nucleotide sequence ID" value="NZ_JABELX010000007.1"/>
</dbReference>
<name>A0A849CB07_9NOCA</name>
<dbReference type="EMBL" id="JABELX010000007">
    <property type="protein sequence ID" value="NNH72089.1"/>
    <property type="molecule type" value="Genomic_DNA"/>
</dbReference>
<reference evidence="1 2" key="1">
    <citation type="submission" date="2020-05" db="EMBL/GenBank/DDBJ databases">
        <title>MicrobeNet Type strains.</title>
        <authorList>
            <person name="Nicholson A.C."/>
        </authorList>
    </citation>
    <scope>NUCLEOTIDE SEQUENCE [LARGE SCALE GENOMIC DNA]</scope>
    <source>
        <strain evidence="1 2">JCM 3224</strain>
    </source>
</reference>
<sequence>MPLIEVTYAPTIPESVLRELADHLPHAVSVAVECPEEPYDGDLQPGDIEIRFRAREPFDRGGLDLVIEVRSKFFPSRADNRQERVDRLHADIEEAVGLEDFGVYLSLPVAAWAQSE</sequence>
<accession>A0A849CB07</accession>
<evidence type="ECO:0000313" key="2">
    <source>
        <dbReference type="Proteomes" id="UP000586827"/>
    </source>
</evidence>
<dbReference type="AlphaFoldDB" id="A0A849CB07"/>
<gene>
    <name evidence="1" type="ORF">HLB23_19880</name>
</gene>
<keyword evidence="2" id="KW-1185">Reference proteome</keyword>